<reference evidence="2 3" key="1">
    <citation type="journal article" date="2019" name="Sci. Rep.">
        <title>Orb-weaving spider Araneus ventricosus genome elucidates the spidroin gene catalogue.</title>
        <authorList>
            <person name="Kono N."/>
            <person name="Nakamura H."/>
            <person name="Ohtoshi R."/>
            <person name="Moran D.A.P."/>
            <person name="Shinohara A."/>
            <person name="Yoshida Y."/>
            <person name="Fujiwara M."/>
            <person name="Mori M."/>
            <person name="Tomita M."/>
            <person name="Arakawa K."/>
        </authorList>
    </citation>
    <scope>NUCLEOTIDE SEQUENCE [LARGE SCALE GENOMIC DNA]</scope>
</reference>
<dbReference type="Pfam" id="PF13358">
    <property type="entry name" value="DDE_3"/>
    <property type="match status" value="1"/>
</dbReference>
<feature type="domain" description="Tc1-like transposase DDE" evidence="1">
    <location>
        <begin position="23"/>
        <end position="73"/>
    </location>
</feature>
<evidence type="ECO:0000313" key="3">
    <source>
        <dbReference type="Proteomes" id="UP000499080"/>
    </source>
</evidence>
<accession>A0A4Y2HL85</accession>
<dbReference type="Proteomes" id="UP000499080">
    <property type="component" value="Unassembled WGS sequence"/>
</dbReference>
<comment type="caution">
    <text evidence="2">The sequence shown here is derived from an EMBL/GenBank/DDBJ whole genome shotgun (WGS) entry which is preliminary data.</text>
</comment>
<sequence>MRDDILDAYMRHYAGAIGDDFLLQDDNARSHRARIMDDYLQQETIQRIEWPARSLDLNPIEHVWDALERHIAALNPPPQKLATPATALQEQ</sequence>
<dbReference type="AlphaFoldDB" id="A0A4Y2HL85"/>
<dbReference type="InterPro" id="IPR036397">
    <property type="entry name" value="RNaseH_sf"/>
</dbReference>
<dbReference type="InterPro" id="IPR038717">
    <property type="entry name" value="Tc1-like_DDE_dom"/>
</dbReference>
<organism evidence="2 3">
    <name type="scientific">Araneus ventricosus</name>
    <name type="common">Orbweaver spider</name>
    <name type="synonym">Epeira ventricosa</name>
    <dbReference type="NCBI Taxonomy" id="182803"/>
    <lineage>
        <taxon>Eukaryota</taxon>
        <taxon>Metazoa</taxon>
        <taxon>Ecdysozoa</taxon>
        <taxon>Arthropoda</taxon>
        <taxon>Chelicerata</taxon>
        <taxon>Arachnida</taxon>
        <taxon>Araneae</taxon>
        <taxon>Araneomorphae</taxon>
        <taxon>Entelegynae</taxon>
        <taxon>Araneoidea</taxon>
        <taxon>Araneidae</taxon>
        <taxon>Araneus</taxon>
    </lineage>
</organism>
<dbReference type="OrthoDB" id="9996331at2759"/>
<dbReference type="EMBL" id="BGPR01002002">
    <property type="protein sequence ID" value="GBM65998.1"/>
    <property type="molecule type" value="Genomic_DNA"/>
</dbReference>
<keyword evidence="3" id="KW-1185">Reference proteome</keyword>
<evidence type="ECO:0000259" key="1">
    <source>
        <dbReference type="Pfam" id="PF13358"/>
    </source>
</evidence>
<dbReference type="GO" id="GO:0003676">
    <property type="term" value="F:nucleic acid binding"/>
    <property type="evidence" value="ECO:0007669"/>
    <property type="project" value="InterPro"/>
</dbReference>
<name>A0A4Y2HL85_ARAVE</name>
<protein>
    <recommendedName>
        <fullName evidence="1">Tc1-like transposase DDE domain-containing protein</fullName>
    </recommendedName>
</protein>
<dbReference type="Gene3D" id="3.30.420.10">
    <property type="entry name" value="Ribonuclease H-like superfamily/Ribonuclease H"/>
    <property type="match status" value="1"/>
</dbReference>
<gene>
    <name evidence="2" type="ORF">AVEN_152202_1</name>
</gene>
<proteinExistence type="predicted"/>
<evidence type="ECO:0000313" key="2">
    <source>
        <dbReference type="EMBL" id="GBM65998.1"/>
    </source>
</evidence>